<evidence type="ECO:0000313" key="1">
    <source>
        <dbReference type="EMBL" id="QDM57126.1"/>
    </source>
</evidence>
<dbReference type="KEGG" id="vg:55618874"/>
<evidence type="ECO:0000313" key="2">
    <source>
        <dbReference type="Proteomes" id="UP000319882"/>
    </source>
</evidence>
<sequence length="88" mass="10360">MSTDDYLTYTVTDGPWKMQHEDDGTIGLYLIRPHRDFDEQMTRIARFDRVEDAEFTAKARELLNDFIGPRGIRGVLSRMRYVLKGDFQ</sequence>
<dbReference type="Proteomes" id="UP000319882">
    <property type="component" value="Segment"/>
</dbReference>
<reference evidence="1 2" key="1">
    <citation type="submission" date="2019-05" db="EMBL/GenBank/DDBJ databases">
        <authorList>
            <person name="Beaulieu J."/>
            <person name="Cox M."/>
            <person name="Nazim E."/>
            <person name="Robinson Z."/>
            <person name="Molloy S.D."/>
            <person name="Garlena R.A."/>
            <person name="Russell D.A."/>
            <person name="Pope W.H."/>
            <person name="Jacobs-Sera D."/>
            <person name="Hatfull G.F."/>
        </authorList>
    </citation>
    <scope>NUCLEOTIDE SEQUENCE [LARGE SCALE GENOMIC DNA]</scope>
</reference>
<name>A0A515MKD2_9CAUD</name>
<keyword evidence="2" id="KW-1185">Reference proteome</keyword>
<organism evidence="1 2">
    <name type="scientific">Rhodococcus phage Whack</name>
    <dbReference type="NCBI Taxonomy" id="2591132"/>
    <lineage>
        <taxon>Viruses</taxon>
        <taxon>Duplodnaviria</taxon>
        <taxon>Heunggongvirae</taxon>
        <taxon>Uroviricota</taxon>
        <taxon>Caudoviricetes</taxon>
        <taxon>Whackvirus</taxon>
        <taxon>Whackvirus whack</taxon>
    </lineage>
</organism>
<dbReference type="EMBL" id="MK967393">
    <property type="protein sequence ID" value="QDM57126.1"/>
    <property type="molecule type" value="Genomic_DNA"/>
</dbReference>
<proteinExistence type="predicted"/>
<dbReference type="RefSeq" id="YP_009848453.1">
    <property type="nucleotide sequence ID" value="NC_048784.1"/>
</dbReference>
<dbReference type="GeneID" id="55618874"/>
<accession>A0A515MKD2</accession>
<gene>
    <name evidence="1" type="primary">63</name>
    <name evidence="1" type="ORF">SEA_WHACK_63</name>
</gene>
<protein>
    <submittedName>
        <fullName evidence="1">Uncharacterized protein</fullName>
    </submittedName>
</protein>